<dbReference type="SUPFAM" id="SSF53041">
    <property type="entry name" value="Resolvase-like"/>
    <property type="match status" value="1"/>
</dbReference>
<keyword evidence="3" id="KW-1185">Reference proteome</keyword>
<dbReference type="AlphaFoldDB" id="A0A9X8Y7G2"/>
<evidence type="ECO:0000313" key="3">
    <source>
        <dbReference type="Proteomes" id="UP000294682"/>
    </source>
</evidence>
<dbReference type="InterPro" id="IPR050639">
    <property type="entry name" value="SSR_resolvase"/>
</dbReference>
<sequence length="150" mass="17601">MNRQPDRITALYCRLSRDDELQGDSNSIVNQKEILWRYAEENRFPNPRFFVDDGYSGTNFDRPGYQEMMGLVEEGVVEAIIVKDHSRLGRNRLVIGQLLEEILEEHNVRYIAVTDNIDSLKGLDDMVAVRDLFKNNRLLVWGMRRTHEMQ</sequence>
<evidence type="ECO:0000313" key="2">
    <source>
        <dbReference type="EMBL" id="TCL41922.1"/>
    </source>
</evidence>
<protein>
    <submittedName>
        <fullName evidence="2">Resolvase-like protein</fullName>
    </submittedName>
</protein>
<dbReference type="EMBL" id="SLUK01000012">
    <property type="protein sequence ID" value="TCL41922.1"/>
    <property type="molecule type" value="Genomic_DNA"/>
</dbReference>
<accession>A0A9X8Y7G2</accession>
<dbReference type="GO" id="GO:0003677">
    <property type="term" value="F:DNA binding"/>
    <property type="evidence" value="ECO:0007669"/>
    <property type="project" value="InterPro"/>
</dbReference>
<dbReference type="Gene3D" id="3.40.50.1390">
    <property type="entry name" value="Resolvase, N-terminal catalytic domain"/>
    <property type="match status" value="1"/>
</dbReference>
<gene>
    <name evidence="2" type="ORF">EDD78_11292</name>
</gene>
<dbReference type="Pfam" id="PF00239">
    <property type="entry name" value="Resolvase"/>
    <property type="match status" value="1"/>
</dbReference>
<dbReference type="PANTHER" id="PTHR30461:SF23">
    <property type="entry name" value="DNA RECOMBINASE-RELATED"/>
    <property type="match status" value="1"/>
</dbReference>
<dbReference type="RefSeq" id="WP_286170886.1">
    <property type="nucleotide sequence ID" value="NZ_SLUK01000012.1"/>
</dbReference>
<proteinExistence type="predicted"/>
<dbReference type="GO" id="GO:0000150">
    <property type="term" value="F:DNA strand exchange activity"/>
    <property type="evidence" value="ECO:0007669"/>
    <property type="project" value="InterPro"/>
</dbReference>
<feature type="domain" description="Resolvase/invertase-type recombinase catalytic" evidence="1">
    <location>
        <begin position="8"/>
        <end position="150"/>
    </location>
</feature>
<dbReference type="Proteomes" id="UP000294682">
    <property type="component" value="Unassembled WGS sequence"/>
</dbReference>
<name>A0A9X8Y7G2_9FIRM</name>
<dbReference type="PANTHER" id="PTHR30461">
    <property type="entry name" value="DNA-INVERTASE FROM LAMBDOID PROPHAGE"/>
    <property type="match status" value="1"/>
</dbReference>
<comment type="caution">
    <text evidence="2">The sequence shown here is derived from an EMBL/GenBank/DDBJ whole genome shotgun (WGS) entry which is preliminary data.</text>
</comment>
<dbReference type="SMART" id="SM00857">
    <property type="entry name" value="Resolvase"/>
    <property type="match status" value="1"/>
</dbReference>
<dbReference type="InterPro" id="IPR006119">
    <property type="entry name" value="Resolv_N"/>
</dbReference>
<reference evidence="2 3" key="1">
    <citation type="submission" date="2019-03" db="EMBL/GenBank/DDBJ databases">
        <title>Genomic Encyclopedia of Type Strains, Phase IV (KMG-IV): sequencing the most valuable type-strain genomes for metagenomic binning, comparative biology and taxonomic classification.</title>
        <authorList>
            <person name="Goeker M."/>
        </authorList>
    </citation>
    <scope>NUCLEOTIDE SEQUENCE [LARGE SCALE GENOMIC DNA]</scope>
    <source>
        <strain evidence="2 3">DSM 100433</strain>
    </source>
</reference>
<dbReference type="InterPro" id="IPR036162">
    <property type="entry name" value="Resolvase-like_N_sf"/>
</dbReference>
<organism evidence="2 3">
    <name type="scientific">Harryflintia acetispora</name>
    <dbReference type="NCBI Taxonomy" id="1849041"/>
    <lineage>
        <taxon>Bacteria</taxon>
        <taxon>Bacillati</taxon>
        <taxon>Bacillota</taxon>
        <taxon>Clostridia</taxon>
        <taxon>Eubacteriales</taxon>
        <taxon>Oscillospiraceae</taxon>
        <taxon>Harryflintia</taxon>
    </lineage>
</organism>
<evidence type="ECO:0000259" key="1">
    <source>
        <dbReference type="PROSITE" id="PS51736"/>
    </source>
</evidence>
<dbReference type="PROSITE" id="PS51736">
    <property type="entry name" value="RECOMBINASES_3"/>
    <property type="match status" value="1"/>
</dbReference>